<evidence type="ECO:0000313" key="3">
    <source>
        <dbReference type="EMBL" id="RPD54358.1"/>
    </source>
</evidence>
<dbReference type="Proteomes" id="UP000313359">
    <property type="component" value="Unassembled WGS sequence"/>
</dbReference>
<evidence type="ECO:0008006" key="5">
    <source>
        <dbReference type="Google" id="ProtNLM"/>
    </source>
</evidence>
<proteinExistence type="predicted"/>
<evidence type="ECO:0000256" key="2">
    <source>
        <dbReference type="SAM" id="SignalP"/>
    </source>
</evidence>
<keyword evidence="4" id="KW-1185">Reference proteome</keyword>
<dbReference type="OrthoDB" id="2753707at2759"/>
<sequence>MKFTSLFSVLLLATVFVLIDKSIAQPPGVVEPVTDGRSGYNRRDTEETDGRSGYNRRGTEETDGRSGYNRREEDGRSGYN</sequence>
<feature type="compositionally biased region" description="Basic and acidic residues" evidence="1">
    <location>
        <begin position="57"/>
        <end position="80"/>
    </location>
</feature>
<gene>
    <name evidence="3" type="ORF">L227DRAFT_580635</name>
</gene>
<feature type="region of interest" description="Disordered" evidence="1">
    <location>
        <begin position="27"/>
        <end position="80"/>
    </location>
</feature>
<evidence type="ECO:0000313" key="4">
    <source>
        <dbReference type="Proteomes" id="UP000313359"/>
    </source>
</evidence>
<feature type="signal peptide" evidence="2">
    <location>
        <begin position="1"/>
        <end position="24"/>
    </location>
</feature>
<protein>
    <recommendedName>
        <fullName evidence="5">Glycine-rich protein</fullName>
    </recommendedName>
</protein>
<name>A0A5C2RRR1_9APHY</name>
<feature type="chain" id="PRO_5022977057" description="Glycine-rich protein" evidence="2">
    <location>
        <begin position="25"/>
        <end position="80"/>
    </location>
</feature>
<feature type="compositionally biased region" description="Basic and acidic residues" evidence="1">
    <location>
        <begin position="41"/>
        <end position="50"/>
    </location>
</feature>
<reference evidence="3" key="1">
    <citation type="journal article" date="2018" name="Genome Biol. Evol.">
        <title>Genomics and development of Lentinus tigrinus, a white-rot wood-decaying mushroom with dimorphic fruiting bodies.</title>
        <authorList>
            <person name="Wu B."/>
            <person name="Xu Z."/>
            <person name="Knudson A."/>
            <person name="Carlson A."/>
            <person name="Chen N."/>
            <person name="Kovaka S."/>
            <person name="LaButti K."/>
            <person name="Lipzen A."/>
            <person name="Pennachio C."/>
            <person name="Riley R."/>
            <person name="Schakwitz W."/>
            <person name="Umezawa K."/>
            <person name="Ohm R.A."/>
            <person name="Grigoriev I.V."/>
            <person name="Nagy L.G."/>
            <person name="Gibbons J."/>
            <person name="Hibbett D."/>
        </authorList>
    </citation>
    <scope>NUCLEOTIDE SEQUENCE [LARGE SCALE GENOMIC DNA]</scope>
    <source>
        <strain evidence="3">ALCF2SS1-6</strain>
    </source>
</reference>
<keyword evidence="2" id="KW-0732">Signal</keyword>
<evidence type="ECO:0000256" key="1">
    <source>
        <dbReference type="SAM" id="MobiDB-lite"/>
    </source>
</evidence>
<organism evidence="3 4">
    <name type="scientific">Lentinus tigrinus ALCF2SS1-6</name>
    <dbReference type="NCBI Taxonomy" id="1328759"/>
    <lineage>
        <taxon>Eukaryota</taxon>
        <taxon>Fungi</taxon>
        <taxon>Dikarya</taxon>
        <taxon>Basidiomycota</taxon>
        <taxon>Agaricomycotina</taxon>
        <taxon>Agaricomycetes</taxon>
        <taxon>Polyporales</taxon>
        <taxon>Polyporaceae</taxon>
        <taxon>Lentinus</taxon>
    </lineage>
</organism>
<dbReference type="AlphaFoldDB" id="A0A5C2RRR1"/>
<dbReference type="EMBL" id="ML122307">
    <property type="protein sequence ID" value="RPD54358.1"/>
    <property type="molecule type" value="Genomic_DNA"/>
</dbReference>
<accession>A0A5C2RRR1</accession>